<keyword evidence="7" id="KW-0379">Hydroxylation</keyword>
<evidence type="ECO:0000256" key="4">
    <source>
        <dbReference type="ARBA" id="ARBA00022525"/>
    </source>
</evidence>
<dbReference type="SMR" id="A0A1U8MUN0"/>
<dbReference type="RefSeq" id="XP_016730532.1">
    <property type="nucleotide sequence ID" value="XM_016875043.1"/>
</dbReference>
<evidence type="ECO:0000256" key="7">
    <source>
        <dbReference type="ARBA" id="ARBA00023278"/>
    </source>
</evidence>
<name>A0A1U8MUN0_GOSHI</name>
<feature type="chain" id="PRO_5010570462" evidence="9">
    <location>
        <begin position="27"/>
        <end position="101"/>
    </location>
</feature>
<evidence type="ECO:0000256" key="9">
    <source>
        <dbReference type="SAM" id="SignalP"/>
    </source>
</evidence>
<reference evidence="11" key="2">
    <citation type="submission" date="2025-08" db="UniProtKB">
        <authorList>
            <consortium name="RefSeq"/>
        </authorList>
    </citation>
    <scope>IDENTIFICATION</scope>
</reference>
<dbReference type="STRING" id="3635.A0A1U8MUN0"/>
<dbReference type="Proteomes" id="UP000818029">
    <property type="component" value="Chromosome D12"/>
</dbReference>
<feature type="signal peptide" evidence="9">
    <location>
        <begin position="1"/>
        <end position="26"/>
    </location>
</feature>
<accession>A0A1U8MUN0</accession>
<dbReference type="GO" id="GO:0005576">
    <property type="term" value="C:extracellular region"/>
    <property type="evidence" value="ECO:0000318"/>
    <property type="project" value="GO_Central"/>
</dbReference>
<evidence type="ECO:0000256" key="5">
    <source>
        <dbReference type="ARBA" id="ARBA00022702"/>
    </source>
</evidence>
<keyword evidence="4" id="KW-0964">Secreted</keyword>
<protein>
    <submittedName>
        <fullName evidence="11">Precursor of CEP5</fullName>
    </submittedName>
</protein>
<proteinExistence type="inferred from homology"/>
<sequence length="101" mass="11025">MAQNNLLSILVLLSLALFLEIQGILGTRLILEQNQKVRTFNRILAKESRSIVDPKIYGVNKTKSPPSPPTAVIGASPPKNDQDFRRTSPGHSPGIGHSIQN</sequence>
<dbReference type="GO" id="GO:0048364">
    <property type="term" value="P:root development"/>
    <property type="evidence" value="ECO:0007669"/>
    <property type="project" value="InterPro"/>
</dbReference>
<dbReference type="GO" id="GO:0048046">
    <property type="term" value="C:apoplast"/>
    <property type="evidence" value="ECO:0007669"/>
    <property type="project" value="UniProtKB-SubCell"/>
</dbReference>
<dbReference type="GeneID" id="107941473"/>
<comment type="subcellular location">
    <subcellularLocation>
        <location evidence="1">Secreted</location>
        <location evidence="1">Extracellular space</location>
        <location evidence="1">Apoplast</location>
    </subcellularLocation>
</comment>
<dbReference type="PANTHER" id="PTHR33348:SF40">
    <property type="entry name" value="PRECURSOR OF CEP3"/>
    <property type="match status" value="1"/>
</dbReference>
<dbReference type="PANTHER" id="PTHR33348">
    <property type="entry name" value="PRECURSOR OF CEP5"/>
    <property type="match status" value="1"/>
</dbReference>
<feature type="region of interest" description="Disordered" evidence="8">
    <location>
        <begin position="57"/>
        <end position="101"/>
    </location>
</feature>
<evidence type="ECO:0000256" key="6">
    <source>
        <dbReference type="ARBA" id="ARBA00022729"/>
    </source>
</evidence>
<dbReference type="GO" id="GO:1901371">
    <property type="term" value="P:regulation of leaf morphogenesis"/>
    <property type="evidence" value="ECO:0000318"/>
    <property type="project" value="GO_Central"/>
</dbReference>
<evidence type="ECO:0000256" key="1">
    <source>
        <dbReference type="ARBA" id="ARBA00004271"/>
    </source>
</evidence>
<comment type="similarity">
    <text evidence="2">Belongs to the C-terminally encoded plant signaling peptide (CEP) family.</text>
</comment>
<dbReference type="AlphaFoldDB" id="A0A1U8MUN0"/>
<evidence type="ECO:0000256" key="2">
    <source>
        <dbReference type="ARBA" id="ARBA00008963"/>
    </source>
</evidence>
<dbReference type="PaxDb" id="3635-A0A1U8MUN0"/>
<organism evidence="10 11">
    <name type="scientific">Gossypium hirsutum</name>
    <name type="common">Upland cotton</name>
    <name type="synonym">Gossypium mexicanum</name>
    <dbReference type="NCBI Taxonomy" id="3635"/>
    <lineage>
        <taxon>Eukaryota</taxon>
        <taxon>Viridiplantae</taxon>
        <taxon>Streptophyta</taxon>
        <taxon>Embryophyta</taxon>
        <taxon>Tracheophyta</taxon>
        <taxon>Spermatophyta</taxon>
        <taxon>Magnoliopsida</taxon>
        <taxon>eudicotyledons</taxon>
        <taxon>Gunneridae</taxon>
        <taxon>Pentapetalae</taxon>
        <taxon>rosids</taxon>
        <taxon>malvids</taxon>
        <taxon>Malvales</taxon>
        <taxon>Malvaceae</taxon>
        <taxon>Malvoideae</taxon>
        <taxon>Gossypium</taxon>
    </lineage>
</organism>
<dbReference type="GO" id="GO:1902025">
    <property type="term" value="P:nitrate import"/>
    <property type="evidence" value="ECO:0000318"/>
    <property type="project" value="GO_Central"/>
</dbReference>
<reference evidence="10" key="1">
    <citation type="journal article" date="2020" name="Nat. Genet.">
        <title>Genomic diversifications of five Gossypium allopolyploid species and their impact on cotton improvement.</title>
        <authorList>
            <person name="Chen Z.J."/>
            <person name="Sreedasyam A."/>
            <person name="Ando A."/>
            <person name="Song Q."/>
            <person name="De Santiago L.M."/>
            <person name="Hulse-Kemp A.M."/>
            <person name="Ding M."/>
            <person name="Ye W."/>
            <person name="Kirkbride R.C."/>
            <person name="Jenkins J."/>
            <person name="Plott C."/>
            <person name="Lovell J."/>
            <person name="Lin Y.M."/>
            <person name="Vaughn R."/>
            <person name="Liu B."/>
            <person name="Simpson S."/>
            <person name="Scheffler B.E."/>
            <person name="Wen L."/>
            <person name="Saski C.A."/>
            <person name="Grover C.E."/>
            <person name="Hu G."/>
            <person name="Conover J.L."/>
            <person name="Carlson J.W."/>
            <person name="Shu S."/>
            <person name="Boston L.B."/>
            <person name="Williams M."/>
            <person name="Peterson D.G."/>
            <person name="McGee K."/>
            <person name="Jones D.C."/>
            <person name="Wendel J.F."/>
            <person name="Stelly D.M."/>
            <person name="Grimwood J."/>
            <person name="Schmutz J."/>
        </authorList>
    </citation>
    <scope>NUCLEOTIDE SEQUENCE [LARGE SCALE GENOMIC DNA]</scope>
    <source>
        <strain evidence="10">cv. TM-1</strain>
    </source>
</reference>
<dbReference type="OMA" id="PPPRTMV"/>
<dbReference type="GO" id="GO:2000280">
    <property type="term" value="P:regulation of root development"/>
    <property type="evidence" value="ECO:0000318"/>
    <property type="project" value="GO_Central"/>
</dbReference>
<keyword evidence="6 9" id="KW-0732">Signal</keyword>
<keyword evidence="10" id="KW-1185">Reference proteome</keyword>
<evidence type="ECO:0000256" key="3">
    <source>
        <dbReference type="ARBA" id="ARBA00022523"/>
    </source>
</evidence>
<keyword evidence="5" id="KW-0372">Hormone</keyword>
<evidence type="ECO:0000313" key="11">
    <source>
        <dbReference type="RefSeq" id="XP_016730532.1"/>
    </source>
</evidence>
<gene>
    <name evidence="11" type="primary">LOC107941473</name>
</gene>
<dbReference type="InterPro" id="IPR033250">
    <property type="entry name" value="CEP"/>
</dbReference>
<keyword evidence="3" id="KW-0052">Apoplast</keyword>
<dbReference type="GO" id="GO:0006995">
    <property type="term" value="P:cellular response to nitrogen starvation"/>
    <property type="evidence" value="ECO:0007669"/>
    <property type="project" value="UniProtKB-ARBA"/>
</dbReference>
<dbReference type="OrthoDB" id="1414493at2759"/>
<evidence type="ECO:0000256" key="8">
    <source>
        <dbReference type="SAM" id="MobiDB-lite"/>
    </source>
</evidence>
<dbReference type="GO" id="GO:0005179">
    <property type="term" value="F:hormone activity"/>
    <property type="evidence" value="ECO:0000318"/>
    <property type="project" value="GO_Central"/>
</dbReference>
<dbReference type="KEGG" id="ghi:107941473"/>
<evidence type="ECO:0000313" key="10">
    <source>
        <dbReference type="Proteomes" id="UP000818029"/>
    </source>
</evidence>